<sequence length="131" mass="14817">MKPNMESGNENKEHHPVNGKIVNETGELSRTPEHPEFGTEMQALVNTGFRTDHVYRQLNILRRASVTSSCVADAVGDQIARAELQTTIFSLTNVMQCLMLPARKLPVNSRWPKLWTALRLVVREPHSARKD</sequence>
<dbReference type="EMBL" id="LUCM01009241">
    <property type="protein sequence ID" value="KAA0187280.1"/>
    <property type="molecule type" value="Genomic_DNA"/>
</dbReference>
<name>A0A8E0VGT9_9TREM</name>
<dbReference type="Proteomes" id="UP000728185">
    <property type="component" value="Unassembled WGS sequence"/>
</dbReference>
<gene>
    <name evidence="2" type="ORF">FBUS_09763</name>
</gene>
<reference evidence="2" key="1">
    <citation type="submission" date="2019-05" db="EMBL/GenBank/DDBJ databases">
        <title>Annotation for the trematode Fasciolopsis buski.</title>
        <authorList>
            <person name="Choi Y.-J."/>
        </authorList>
    </citation>
    <scope>NUCLEOTIDE SEQUENCE</scope>
    <source>
        <strain evidence="2">HT</strain>
        <tissue evidence="2">Whole worm</tissue>
    </source>
</reference>
<comment type="caution">
    <text evidence="2">The sequence shown here is derived from an EMBL/GenBank/DDBJ whole genome shotgun (WGS) entry which is preliminary data.</text>
</comment>
<accession>A0A8E0VGT9</accession>
<evidence type="ECO:0000313" key="3">
    <source>
        <dbReference type="Proteomes" id="UP000728185"/>
    </source>
</evidence>
<feature type="region of interest" description="Disordered" evidence="1">
    <location>
        <begin position="1"/>
        <end position="36"/>
    </location>
</feature>
<evidence type="ECO:0000256" key="1">
    <source>
        <dbReference type="SAM" id="MobiDB-lite"/>
    </source>
</evidence>
<proteinExistence type="predicted"/>
<dbReference type="AlphaFoldDB" id="A0A8E0VGT9"/>
<protein>
    <submittedName>
        <fullName evidence="2">Uncharacterized protein</fullName>
    </submittedName>
</protein>
<evidence type="ECO:0000313" key="2">
    <source>
        <dbReference type="EMBL" id="KAA0187280.1"/>
    </source>
</evidence>
<organism evidence="2 3">
    <name type="scientific">Fasciolopsis buskii</name>
    <dbReference type="NCBI Taxonomy" id="27845"/>
    <lineage>
        <taxon>Eukaryota</taxon>
        <taxon>Metazoa</taxon>
        <taxon>Spiralia</taxon>
        <taxon>Lophotrochozoa</taxon>
        <taxon>Platyhelminthes</taxon>
        <taxon>Trematoda</taxon>
        <taxon>Digenea</taxon>
        <taxon>Plagiorchiida</taxon>
        <taxon>Echinostomata</taxon>
        <taxon>Echinostomatoidea</taxon>
        <taxon>Fasciolidae</taxon>
        <taxon>Fasciolopsis</taxon>
    </lineage>
</organism>
<keyword evidence="3" id="KW-1185">Reference proteome</keyword>